<keyword evidence="1" id="KW-0547">Nucleotide-binding</keyword>
<sequence length="212" mass="24339">MIPIINNILERFFAKDDRLNNTQIFGYFVEEPLKDEHLTLGFSPSRIALKKRWRNNGLSADFIAEYLTTFFPRDTHEDSKTNTKSEIKSAVSYIANELLENAIKYCDANVEYPITLHLELQSNEVRIFINNSVTASGVEKFKSFIKELSDSNPDEFYLRQLEKNAEDENNDGSGLGFLTIVNDYCAKIGWKFQIVQHEPDLIAVTTMVQLTV</sequence>
<dbReference type="EMBL" id="JAHHGZ010000029">
    <property type="protein sequence ID" value="MBW4670283.1"/>
    <property type="molecule type" value="Genomic_DNA"/>
</dbReference>
<keyword evidence="1" id="KW-0067">ATP-binding</keyword>
<name>A0A951QS80_9CYAN</name>
<evidence type="ECO:0000313" key="2">
    <source>
        <dbReference type="Proteomes" id="UP000729701"/>
    </source>
</evidence>
<organism evidence="1 2">
    <name type="scientific">Cyanomargarita calcarea GSE-NOS-MK-12-04C</name>
    <dbReference type="NCBI Taxonomy" id="2839659"/>
    <lineage>
        <taxon>Bacteria</taxon>
        <taxon>Bacillati</taxon>
        <taxon>Cyanobacteriota</taxon>
        <taxon>Cyanophyceae</taxon>
        <taxon>Nostocales</taxon>
        <taxon>Cyanomargaritaceae</taxon>
        <taxon>Cyanomargarita</taxon>
    </lineage>
</organism>
<proteinExistence type="predicted"/>
<evidence type="ECO:0000313" key="1">
    <source>
        <dbReference type="EMBL" id="MBW4670283.1"/>
    </source>
</evidence>
<protein>
    <submittedName>
        <fullName evidence="1">ATP-binding protein</fullName>
    </submittedName>
</protein>
<dbReference type="SUPFAM" id="SSF55874">
    <property type="entry name" value="ATPase domain of HSP90 chaperone/DNA topoisomerase II/histidine kinase"/>
    <property type="match status" value="1"/>
</dbReference>
<accession>A0A951QS80</accession>
<reference evidence="1" key="1">
    <citation type="submission" date="2021-05" db="EMBL/GenBank/DDBJ databases">
        <authorList>
            <person name="Pietrasiak N."/>
            <person name="Ward R."/>
            <person name="Stajich J.E."/>
            <person name="Kurbessoian T."/>
        </authorList>
    </citation>
    <scope>NUCLEOTIDE SEQUENCE</scope>
    <source>
        <strain evidence="1">GSE-NOS-MK-12-04C</strain>
    </source>
</reference>
<dbReference type="NCBIfam" id="NF047703">
    <property type="entry name" value="slr1658_superfam"/>
    <property type="match status" value="1"/>
</dbReference>
<dbReference type="InterPro" id="IPR036890">
    <property type="entry name" value="HATPase_C_sf"/>
</dbReference>
<reference evidence="1" key="2">
    <citation type="journal article" date="2022" name="Microbiol. Resour. Announc.">
        <title>Metagenome Sequencing to Explore Phylogenomics of Terrestrial Cyanobacteria.</title>
        <authorList>
            <person name="Ward R.D."/>
            <person name="Stajich J.E."/>
            <person name="Johansen J.R."/>
            <person name="Huntemann M."/>
            <person name="Clum A."/>
            <person name="Foster B."/>
            <person name="Foster B."/>
            <person name="Roux S."/>
            <person name="Palaniappan K."/>
            <person name="Varghese N."/>
            <person name="Mukherjee S."/>
            <person name="Reddy T.B.K."/>
            <person name="Daum C."/>
            <person name="Copeland A."/>
            <person name="Chen I.A."/>
            <person name="Ivanova N.N."/>
            <person name="Kyrpides N.C."/>
            <person name="Shapiro N."/>
            <person name="Eloe-Fadrosh E.A."/>
            <person name="Pietrasiak N."/>
        </authorList>
    </citation>
    <scope>NUCLEOTIDE SEQUENCE</scope>
    <source>
        <strain evidence="1">GSE-NOS-MK-12-04C</strain>
    </source>
</reference>
<comment type="caution">
    <text evidence="1">The sequence shown here is derived from an EMBL/GenBank/DDBJ whole genome shotgun (WGS) entry which is preliminary data.</text>
</comment>
<dbReference type="Gene3D" id="3.30.565.10">
    <property type="entry name" value="Histidine kinase-like ATPase, C-terminal domain"/>
    <property type="match status" value="1"/>
</dbReference>
<gene>
    <name evidence="1" type="ORF">KME60_23435</name>
</gene>
<dbReference type="GO" id="GO:0005524">
    <property type="term" value="F:ATP binding"/>
    <property type="evidence" value="ECO:0007669"/>
    <property type="project" value="UniProtKB-KW"/>
</dbReference>
<dbReference type="Proteomes" id="UP000729701">
    <property type="component" value="Unassembled WGS sequence"/>
</dbReference>
<dbReference type="InterPro" id="IPR058084">
    <property type="entry name" value="Slr1658-like"/>
</dbReference>
<dbReference type="Pfam" id="PF19788">
    <property type="entry name" value="DUF6272"/>
    <property type="match status" value="1"/>
</dbReference>
<dbReference type="AlphaFoldDB" id="A0A951QS80"/>
<dbReference type="InterPro" id="IPR046239">
    <property type="entry name" value="DUF6272"/>
</dbReference>